<dbReference type="Proteomes" id="UP000248340">
    <property type="component" value="Unassembled WGS sequence"/>
</dbReference>
<protein>
    <submittedName>
        <fullName evidence="1">Uncharacterized protein</fullName>
    </submittedName>
</protein>
<evidence type="ECO:0000313" key="2">
    <source>
        <dbReference type="Proteomes" id="UP000248340"/>
    </source>
</evidence>
<dbReference type="AlphaFoldDB" id="A0A319BX26"/>
<accession>A0A319BX26</accession>
<dbReference type="RefSeq" id="XP_025486957.1">
    <property type="nucleotide sequence ID" value="XM_025641105.1"/>
</dbReference>
<keyword evidence="2" id="KW-1185">Reference proteome</keyword>
<dbReference type="EMBL" id="KZ821751">
    <property type="protein sequence ID" value="PYH76757.1"/>
    <property type="molecule type" value="Genomic_DNA"/>
</dbReference>
<dbReference type="OrthoDB" id="25818at2759"/>
<reference evidence="1 2" key="1">
    <citation type="submission" date="2016-12" db="EMBL/GenBank/DDBJ databases">
        <title>The genomes of Aspergillus section Nigri reveals drivers in fungal speciation.</title>
        <authorList>
            <consortium name="DOE Joint Genome Institute"/>
            <person name="Vesth T.C."/>
            <person name="Nybo J."/>
            <person name="Theobald S."/>
            <person name="Brandl J."/>
            <person name="Frisvad J.C."/>
            <person name="Nielsen K.F."/>
            <person name="Lyhne E.K."/>
            <person name="Kogle M.E."/>
            <person name="Kuo A."/>
            <person name="Riley R."/>
            <person name="Clum A."/>
            <person name="Nolan M."/>
            <person name="Lipzen A."/>
            <person name="Salamov A."/>
            <person name="Henrissat B."/>
            <person name="Wiebenga A."/>
            <person name="De Vries R.P."/>
            <person name="Grigoriev I.V."/>
            <person name="Mortensen U.H."/>
            <person name="Andersen M.R."/>
            <person name="Baker S.E."/>
        </authorList>
    </citation>
    <scope>NUCLEOTIDE SEQUENCE [LARGE SCALE GENOMIC DNA]</scope>
    <source>
        <strain evidence="1 2">CBS 121591</strain>
    </source>
</reference>
<sequence length="249" mass="27711">MIEHQLAGMHSLLSSLLIREELHGLSTEEIGVLLATVLLLVLYDICESGISSHGVHLTGTAYICRKISQQPTAMVSSRTSFLIATLAWPELLRGFSGAEKLAFGEGTHQRTREFNHISLPKTIGCPIELFYGISGVINSGKLYLAGTLSLSDFEHILVAAERFFRTWDTDDEKRAALGDERKALAEAIPTASSPWFKRLLCPLFITGAETSVPHQQRFVEMCIGEIKRRTGFQHVAMIEIRGKVWEERS</sequence>
<dbReference type="InterPro" id="IPR021858">
    <property type="entry name" value="Fun_TF"/>
</dbReference>
<name>A0A319BX26_9EURO</name>
<proteinExistence type="predicted"/>
<gene>
    <name evidence="1" type="ORF">BO82DRAFT_436354</name>
</gene>
<organism evidence="1 2">
    <name type="scientific">Aspergillus uvarum CBS 121591</name>
    <dbReference type="NCBI Taxonomy" id="1448315"/>
    <lineage>
        <taxon>Eukaryota</taxon>
        <taxon>Fungi</taxon>
        <taxon>Dikarya</taxon>
        <taxon>Ascomycota</taxon>
        <taxon>Pezizomycotina</taxon>
        <taxon>Eurotiomycetes</taxon>
        <taxon>Eurotiomycetidae</taxon>
        <taxon>Eurotiales</taxon>
        <taxon>Aspergillaceae</taxon>
        <taxon>Aspergillus</taxon>
        <taxon>Aspergillus subgen. Circumdati</taxon>
    </lineage>
</organism>
<dbReference type="VEuPathDB" id="FungiDB:BO82DRAFT_436354"/>
<dbReference type="GeneID" id="37143847"/>
<dbReference type="STRING" id="1448315.A0A319BX26"/>
<evidence type="ECO:0000313" key="1">
    <source>
        <dbReference type="EMBL" id="PYH76757.1"/>
    </source>
</evidence>
<dbReference type="Pfam" id="PF11951">
    <property type="entry name" value="Fungal_trans_2"/>
    <property type="match status" value="1"/>
</dbReference>